<gene>
    <name evidence="3" type="ORF">RAE19_11415</name>
</gene>
<evidence type="ECO:0000313" key="4">
    <source>
        <dbReference type="Proteomes" id="UP001321700"/>
    </source>
</evidence>
<keyword evidence="1" id="KW-0732">Signal</keyword>
<comment type="caution">
    <text evidence="3">The sequence shown here is derived from an EMBL/GenBank/DDBJ whole genome shotgun (WGS) entry which is preliminary data.</text>
</comment>
<dbReference type="RefSeq" id="WP_313874995.1">
    <property type="nucleotide sequence ID" value="NZ_JAVBIK010000001.1"/>
</dbReference>
<keyword evidence="4" id="KW-1185">Reference proteome</keyword>
<evidence type="ECO:0000259" key="2">
    <source>
        <dbReference type="Pfam" id="PF07589"/>
    </source>
</evidence>
<dbReference type="InterPro" id="IPR013424">
    <property type="entry name" value="Ice-binding_C"/>
</dbReference>
<feature type="chain" id="PRO_5047533776" evidence="1">
    <location>
        <begin position="27"/>
        <end position="226"/>
    </location>
</feature>
<dbReference type="NCBIfam" id="TIGR02595">
    <property type="entry name" value="PEP_CTERM"/>
    <property type="match status" value="1"/>
</dbReference>
<accession>A0ABU3KNJ5</accession>
<protein>
    <submittedName>
        <fullName evidence="3">PEP-CTERM sorting domain-containing protein</fullName>
    </submittedName>
</protein>
<dbReference type="EMBL" id="JAVBIK010000001">
    <property type="protein sequence ID" value="MDT7519312.1"/>
    <property type="molecule type" value="Genomic_DNA"/>
</dbReference>
<evidence type="ECO:0000256" key="1">
    <source>
        <dbReference type="SAM" id="SignalP"/>
    </source>
</evidence>
<name>A0ABU3KNJ5_9BURK</name>
<sequence length="226" mass="23874">MSAIQSIFQRTIALTLLLWLSTTAQAAARSPLTVYSDQASFLNATGPVQAETFNALTVDQPANNLNLGAFTAHNSISVDAPNLSYSVDGTSNLFVNTTSTWADLVFDRPVVAFGAWFAGMNPTGRPYSSIRIDAAGLAGYGSYSHLGSYLPPTAPIGTLQFIGFTSSQAFNRIVFEGALCCSSSFAIDNVVYTEALAPVPEPETYALLLAGLGLMGAAVRRRNSDA</sequence>
<proteinExistence type="predicted"/>
<feature type="signal peptide" evidence="1">
    <location>
        <begin position="1"/>
        <end position="26"/>
    </location>
</feature>
<reference evidence="3 4" key="1">
    <citation type="submission" date="2023-08" db="EMBL/GenBank/DDBJ databases">
        <title>Rhodoferax potami sp. nov. and Rhodoferax mekongensis sp. nov., isolated from the Mekong River in Thailand.</title>
        <authorList>
            <person name="Kitikhun S."/>
            <person name="Charoenyingcharoen P."/>
            <person name="Siriarchawattana P."/>
            <person name="Likhitrattanapisal S."/>
            <person name="Nilsakha T."/>
            <person name="Chanpet A."/>
            <person name="Rattanawaree P."/>
            <person name="Ingsriswang S."/>
        </authorList>
    </citation>
    <scope>NUCLEOTIDE SEQUENCE [LARGE SCALE GENOMIC DNA]</scope>
    <source>
        <strain evidence="3 4">TBRC 17660</strain>
    </source>
</reference>
<dbReference type="Pfam" id="PF07589">
    <property type="entry name" value="PEP-CTERM"/>
    <property type="match status" value="1"/>
</dbReference>
<feature type="domain" description="Ice-binding protein C-terminal" evidence="2">
    <location>
        <begin position="198"/>
        <end position="222"/>
    </location>
</feature>
<organism evidence="3 4">
    <name type="scientific">Rhodoferax potami</name>
    <dbReference type="NCBI Taxonomy" id="3068338"/>
    <lineage>
        <taxon>Bacteria</taxon>
        <taxon>Pseudomonadati</taxon>
        <taxon>Pseudomonadota</taxon>
        <taxon>Betaproteobacteria</taxon>
        <taxon>Burkholderiales</taxon>
        <taxon>Comamonadaceae</taxon>
        <taxon>Rhodoferax</taxon>
    </lineage>
</organism>
<dbReference type="Proteomes" id="UP001321700">
    <property type="component" value="Unassembled WGS sequence"/>
</dbReference>
<evidence type="ECO:0000313" key="3">
    <source>
        <dbReference type="EMBL" id="MDT7519312.1"/>
    </source>
</evidence>